<dbReference type="Gene3D" id="2.40.160.10">
    <property type="entry name" value="Porin"/>
    <property type="match status" value="1"/>
</dbReference>
<evidence type="ECO:0000256" key="2">
    <source>
        <dbReference type="SAM" id="SignalP"/>
    </source>
</evidence>
<proteinExistence type="predicted"/>
<dbReference type="KEGG" id="lto:RGQ30_20640"/>
<dbReference type="InterPro" id="IPR023614">
    <property type="entry name" value="Porin_dom_sf"/>
</dbReference>
<feature type="coiled-coil region" evidence="1">
    <location>
        <begin position="29"/>
        <end position="56"/>
    </location>
</feature>
<keyword evidence="1" id="KW-0175">Coiled coil</keyword>
<dbReference type="AlphaFoldDB" id="A0AA86MBH8"/>
<feature type="signal peptide" evidence="2">
    <location>
        <begin position="1"/>
        <end position="31"/>
    </location>
</feature>
<feature type="chain" id="PRO_5041736937" evidence="2">
    <location>
        <begin position="32"/>
        <end position="471"/>
    </location>
</feature>
<keyword evidence="4" id="KW-1185">Reference proteome</keyword>
<evidence type="ECO:0000256" key="1">
    <source>
        <dbReference type="SAM" id="Coils"/>
    </source>
</evidence>
<reference evidence="3 4" key="1">
    <citation type="submission" date="2023-10" db="EMBL/GenBank/DDBJ databases">
        <title>Complete Genome Sequence of Limnobacter thiooxidans CS-K2T, Isolated from freshwater lake sediments in Bavaria, Germany.</title>
        <authorList>
            <person name="Naruki M."/>
            <person name="Watanabe A."/>
            <person name="Warashina T."/>
            <person name="Morita T."/>
            <person name="Arakawa K."/>
        </authorList>
    </citation>
    <scope>NUCLEOTIDE SEQUENCE [LARGE SCALE GENOMIC DNA]</scope>
    <source>
        <strain evidence="3 4">CS-K2</strain>
    </source>
</reference>
<protein>
    <submittedName>
        <fullName evidence="3">Porin</fullName>
    </submittedName>
</protein>
<name>A0AA86MBH8_9BURK</name>
<sequence>MKNKYSFAFPSRTLQLSVLIATLFQTTNVHADSERLQELERRILELESRLLAQQQTQPPVEPTSTTQVVPAKPTPQVKVTNDGGYALFNPDNGNELRFSAMLQMDGRFFASGSSATGAALDDGFLLRRVRPTFSGKFAGVGFRIVPELSGNGTGANISLLDAFADVPVGNKGYLRVGKQKTAVSIDRLRVATALPLIERGLANELAPNRDLGVSWNSSLADGRVGLVLGLFNGAADGRDVSVRDDAGKEIQARIFAEPFKTHDSALKGLGFGVSGTYGSKKSSQGNTAVVANTLARYRTAAQEEFFAYSAGVAPTGTHSRLFPQLTYFKDNFGLVAEYGFSDQELTRNNVESSIKNTGYDLTLSWVPTGEPISFRGVDLGKGTKGTAVELAFRVSGLDIDDRAFQGGANRLADPDSAARKAFNYGLGANFHLSHNLKWSVDFNSTRFSGGASGGRDREEEQVVMTRLQLVY</sequence>
<dbReference type="SUPFAM" id="SSF56935">
    <property type="entry name" value="Porins"/>
    <property type="match status" value="1"/>
</dbReference>
<dbReference type="RefSeq" id="WP_338284391.1">
    <property type="nucleotide sequence ID" value="NZ_AP028947.1"/>
</dbReference>
<dbReference type="Pfam" id="PF07396">
    <property type="entry name" value="Porin_O_P"/>
    <property type="match status" value="1"/>
</dbReference>
<evidence type="ECO:0000313" key="3">
    <source>
        <dbReference type="EMBL" id="BET26563.1"/>
    </source>
</evidence>
<gene>
    <name evidence="3" type="ORF">RGQ30_20640</name>
</gene>
<evidence type="ECO:0000313" key="4">
    <source>
        <dbReference type="Proteomes" id="UP001329151"/>
    </source>
</evidence>
<organism evidence="3 4">
    <name type="scientific">Limnobacter thiooxidans</name>
    <dbReference type="NCBI Taxonomy" id="131080"/>
    <lineage>
        <taxon>Bacteria</taxon>
        <taxon>Pseudomonadati</taxon>
        <taxon>Pseudomonadota</taxon>
        <taxon>Betaproteobacteria</taxon>
        <taxon>Burkholderiales</taxon>
        <taxon>Burkholderiaceae</taxon>
        <taxon>Limnobacter</taxon>
    </lineage>
</organism>
<dbReference type="Proteomes" id="UP001329151">
    <property type="component" value="Chromosome"/>
</dbReference>
<dbReference type="InterPro" id="IPR010870">
    <property type="entry name" value="Porin_O/P"/>
</dbReference>
<accession>A0AA86MBH8</accession>
<dbReference type="EMBL" id="AP028947">
    <property type="protein sequence ID" value="BET26563.1"/>
    <property type="molecule type" value="Genomic_DNA"/>
</dbReference>
<keyword evidence="2" id="KW-0732">Signal</keyword>